<dbReference type="EMBL" id="CP043329">
    <property type="protein sequence ID" value="QEK53128.1"/>
    <property type="molecule type" value="Genomic_DNA"/>
</dbReference>
<dbReference type="PANTHER" id="PTHR36529">
    <property type="entry name" value="SLL1095 PROTEIN"/>
    <property type="match status" value="1"/>
</dbReference>
<protein>
    <submittedName>
        <fullName evidence="1">DUF2064 domain-containing protein</fullName>
    </submittedName>
</protein>
<proteinExistence type="predicted"/>
<dbReference type="Pfam" id="PF09837">
    <property type="entry name" value="DUF2064"/>
    <property type="match status" value="1"/>
</dbReference>
<accession>A0A5C0VK66</accession>
<evidence type="ECO:0000313" key="2">
    <source>
        <dbReference type="Proteomes" id="UP000323653"/>
    </source>
</evidence>
<dbReference type="RefSeq" id="WP_149075762.1">
    <property type="nucleotide sequence ID" value="NZ_CP043329.1"/>
</dbReference>
<keyword evidence="2" id="KW-1185">Reference proteome</keyword>
<dbReference type="PANTHER" id="PTHR36529:SF1">
    <property type="entry name" value="GLYCOSYLTRANSFERASE"/>
    <property type="match status" value="1"/>
</dbReference>
<gene>
    <name evidence="1" type="ORF">FYC62_16665</name>
</gene>
<dbReference type="KEGG" id="pej:FYC62_16665"/>
<dbReference type="Gene3D" id="3.90.550.10">
    <property type="entry name" value="Spore Coat Polysaccharide Biosynthesis Protein SpsA, Chain A"/>
    <property type="match status" value="1"/>
</dbReference>
<dbReference type="InterPro" id="IPR029044">
    <property type="entry name" value="Nucleotide-diphossugar_trans"/>
</dbReference>
<dbReference type="Proteomes" id="UP000323653">
    <property type="component" value="Chromosome"/>
</dbReference>
<reference evidence="1 2" key="1">
    <citation type="submission" date="2019-08" db="EMBL/GenBank/DDBJ databases">
        <title>Pedobacter sp. nov., isolated from Han river, South Korea.</title>
        <authorList>
            <person name="Lee D.-H."/>
            <person name="Kim Y.-S."/>
            <person name="Hwang E.-M."/>
            <person name="Le Tran T.C."/>
            <person name="Cha C.-J."/>
        </authorList>
    </citation>
    <scope>NUCLEOTIDE SEQUENCE [LARGE SCALE GENOMIC DNA]</scope>
    <source>
        <strain evidence="1 2">CJ43</strain>
    </source>
</reference>
<sequence length="218" mass="25007">MSKTAIIIFSHVPEIEARIKDFAGFKNTRRVSALFTKHFIELAKNTHTDTFWHNSLVQEGKNFGERLANAFESMYAKGYDAVVCIGNDCPELQEHTLQKALKAIENGKTVLGPTTDAGAYLIAIPKKAFHKKHFLQVKWQSSCTYKDLKALFQDEELLELKELQDLDYLADFYQLKENKLVATALEFIHPVSKSIFHQTFYTQKSIRNYDFKAPPVIN</sequence>
<dbReference type="SUPFAM" id="SSF53448">
    <property type="entry name" value="Nucleotide-diphospho-sugar transferases"/>
    <property type="match status" value="1"/>
</dbReference>
<dbReference type="AlphaFoldDB" id="A0A5C0VK66"/>
<dbReference type="InterPro" id="IPR018641">
    <property type="entry name" value="Trfase_1_rSAM/seldom-assoc"/>
</dbReference>
<name>A0A5C0VK66_9SPHI</name>
<evidence type="ECO:0000313" key="1">
    <source>
        <dbReference type="EMBL" id="QEK53128.1"/>
    </source>
</evidence>
<organism evidence="1 2">
    <name type="scientific">Pedobacter aquae</name>
    <dbReference type="NCBI Taxonomy" id="2605747"/>
    <lineage>
        <taxon>Bacteria</taxon>
        <taxon>Pseudomonadati</taxon>
        <taxon>Bacteroidota</taxon>
        <taxon>Sphingobacteriia</taxon>
        <taxon>Sphingobacteriales</taxon>
        <taxon>Sphingobacteriaceae</taxon>
        <taxon>Pedobacter</taxon>
    </lineage>
</organism>